<protein>
    <submittedName>
        <fullName evidence="9">Branched-chain amino acid ABC transporter, permease protein</fullName>
    </submittedName>
</protein>
<feature type="transmembrane region" description="Helical" evidence="8">
    <location>
        <begin position="237"/>
        <end position="255"/>
    </location>
</feature>
<evidence type="ECO:0000313" key="10">
    <source>
        <dbReference type="Proteomes" id="UP000070366"/>
    </source>
</evidence>
<evidence type="ECO:0000256" key="7">
    <source>
        <dbReference type="ARBA" id="ARBA00023136"/>
    </source>
</evidence>
<dbReference type="STRING" id="626937.HMPREF3293_00046"/>
<dbReference type="Proteomes" id="UP000070366">
    <property type="component" value="Unassembled WGS sequence"/>
</dbReference>
<feature type="transmembrane region" description="Helical" evidence="8">
    <location>
        <begin position="285"/>
        <end position="303"/>
    </location>
</feature>
<evidence type="ECO:0000256" key="6">
    <source>
        <dbReference type="ARBA" id="ARBA00022989"/>
    </source>
</evidence>
<feature type="transmembrane region" description="Helical" evidence="8">
    <location>
        <begin position="119"/>
        <end position="138"/>
    </location>
</feature>
<keyword evidence="10" id="KW-1185">Reference proteome</keyword>
<dbReference type="Pfam" id="PF02653">
    <property type="entry name" value="BPD_transp_2"/>
    <property type="match status" value="1"/>
</dbReference>
<evidence type="ECO:0000256" key="1">
    <source>
        <dbReference type="ARBA" id="ARBA00004651"/>
    </source>
</evidence>
<feature type="transmembrane region" description="Helical" evidence="8">
    <location>
        <begin position="262"/>
        <end position="279"/>
    </location>
</feature>
<keyword evidence="2" id="KW-0813">Transport</keyword>
<keyword evidence="3" id="KW-1003">Cell membrane</keyword>
<evidence type="ECO:0000256" key="8">
    <source>
        <dbReference type="SAM" id="Phobius"/>
    </source>
</evidence>
<keyword evidence="5 8" id="KW-0812">Transmembrane</keyword>
<dbReference type="KEGG" id="cmiu:B1H56_13245"/>
<keyword evidence="6 8" id="KW-1133">Transmembrane helix</keyword>
<dbReference type="AlphaFoldDB" id="A0A136Q8X1"/>
<evidence type="ECO:0000256" key="4">
    <source>
        <dbReference type="ARBA" id="ARBA00022519"/>
    </source>
</evidence>
<gene>
    <name evidence="9" type="ORF">HMPREF3293_00046</name>
</gene>
<comment type="caution">
    <text evidence="9">The sequence shown here is derived from an EMBL/GenBank/DDBJ whole genome shotgun (WGS) entry which is preliminary data.</text>
</comment>
<evidence type="ECO:0000256" key="5">
    <source>
        <dbReference type="ARBA" id="ARBA00022692"/>
    </source>
</evidence>
<dbReference type="PANTHER" id="PTHR32196:SF21">
    <property type="entry name" value="ABC TRANSPORTER PERMEASE PROTEIN YPHD-RELATED"/>
    <property type="match status" value="1"/>
</dbReference>
<evidence type="ECO:0000256" key="2">
    <source>
        <dbReference type="ARBA" id="ARBA00022448"/>
    </source>
</evidence>
<accession>A0A136Q8X1</accession>
<dbReference type="PANTHER" id="PTHR32196">
    <property type="entry name" value="ABC TRANSPORTER PERMEASE PROTEIN YPHD-RELATED-RELATED"/>
    <property type="match status" value="1"/>
</dbReference>
<feature type="transmembrane region" description="Helical" evidence="8">
    <location>
        <begin position="87"/>
        <end position="107"/>
    </location>
</feature>
<evidence type="ECO:0000256" key="3">
    <source>
        <dbReference type="ARBA" id="ARBA00022475"/>
    </source>
</evidence>
<feature type="transmembrane region" description="Helical" evidence="8">
    <location>
        <begin position="15"/>
        <end position="36"/>
    </location>
</feature>
<dbReference type="EMBL" id="LSZW01000002">
    <property type="protein sequence ID" value="KXK67122.1"/>
    <property type="molecule type" value="Genomic_DNA"/>
</dbReference>
<reference evidence="10" key="1">
    <citation type="submission" date="2016-02" db="EMBL/GenBank/DDBJ databases">
        <authorList>
            <person name="Mitreva M."/>
            <person name="Pepin K.H."/>
            <person name="Mihindukulasuriya K.A."/>
            <person name="Fulton R."/>
            <person name="Fronick C."/>
            <person name="O'Laughlin M."/>
            <person name="Miner T."/>
            <person name="Herter B."/>
            <person name="Rosa B.A."/>
            <person name="Cordes M."/>
            <person name="Tomlinson C."/>
            <person name="Wollam A."/>
            <person name="Palsikar V.B."/>
            <person name="Mardis E.R."/>
            <person name="Wilson R.K."/>
        </authorList>
    </citation>
    <scope>NUCLEOTIDE SEQUENCE [LARGE SCALE GENOMIC DNA]</scope>
    <source>
        <strain evidence="10">DSM 22607</strain>
    </source>
</reference>
<dbReference type="RefSeq" id="WP_066523331.1">
    <property type="nucleotide sequence ID" value="NZ_CABMOF010000016.1"/>
</dbReference>
<dbReference type="InterPro" id="IPR001851">
    <property type="entry name" value="ABC_transp_permease"/>
</dbReference>
<feature type="transmembrane region" description="Helical" evidence="8">
    <location>
        <begin position="158"/>
        <end position="174"/>
    </location>
</feature>
<dbReference type="CDD" id="cd06579">
    <property type="entry name" value="TM_PBP1_transp_AraH_like"/>
    <property type="match status" value="1"/>
</dbReference>
<dbReference type="GO" id="GO:0005886">
    <property type="term" value="C:plasma membrane"/>
    <property type="evidence" value="ECO:0007669"/>
    <property type="project" value="UniProtKB-SubCell"/>
</dbReference>
<sequence length="312" mass="32474">MKNSGAKAKTIKNGLPFIGLISVIVILEIASGGQLLTSRNISTLVNEVFVLMIGASAMVFLMAQGNLDLSMMANLAVSCVLAVKAAQVNPLLAIPVGIGVGTGIGAVNGVINAKCKIDSFITTIGMSFVLTGLVTILLDNQGSIAGPMEMLSWNSTELRIVVLACVAAVGYILFEYSKLGKYCKAIGSCEEAARQSGVNVDKVKIITFMITGGISGLLAFFSILRTGTATSSVATNTMFNILIAVLLGGVSITGGSTSKFRAAILGSFTMAFLAVGMTICNVDTTIQQLIRGAILIGIVYLTYDRRGIAIIK</sequence>
<evidence type="ECO:0000313" key="9">
    <source>
        <dbReference type="EMBL" id="KXK67122.1"/>
    </source>
</evidence>
<name>A0A136Q8X1_9FIRM</name>
<keyword evidence="7 8" id="KW-0472">Membrane</keyword>
<comment type="subcellular location">
    <subcellularLocation>
        <location evidence="1">Cell membrane</location>
        <topology evidence="1">Multi-pass membrane protein</topology>
    </subcellularLocation>
</comment>
<dbReference type="GO" id="GO:0022857">
    <property type="term" value="F:transmembrane transporter activity"/>
    <property type="evidence" value="ECO:0007669"/>
    <property type="project" value="InterPro"/>
</dbReference>
<proteinExistence type="predicted"/>
<dbReference type="OrthoDB" id="1765588at2"/>
<organism evidence="9 10">
    <name type="scientific">Christensenella minuta</name>
    <dbReference type="NCBI Taxonomy" id="626937"/>
    <lineage>
        <taxon>Bacteria</taxon>
        <taxon>Bacillati</taxon>
        <taxon>Bacillota</taxon>
        <taxon>Clostridia</taxon>
        <taxon>Christensenellales</taxon>
        <taxon>Christensenellaceae</taxon>
        <taxon>Christensenella</taxon>
    </lineage>
</organism>
<feature type="transmembrane region" description="Helical" evidence="8">
    <location>
        <begin position="205"/>
        <end position="225"/>
    </location>
</feature>
<keyword evidence="4" id="KW-0997">Cell inner membrane</keyword>
<feature type="transmembrane region" description="Helical" evidence="8">
    <location>
        <begin position="48"/>
        <end position="67"/>
    </location>
</feature>